<protein>
    <submittedName>
        <fullName evidence="5">Transcriptional regulator, DeoR family</fullName>
    </submittedName>
</protein>
<dbReference type="eggNOG" id="COG1349">
    <property type="taxonomic scope" value="Bacteria"/>
</dbReference>
<evidence type="ECO:0000256" key="2">
    <source>
        <dbReference type="ARBA" id="ARBA00023125"/>
    </source>
</evidence>
<keyword evidence="2" id="KW-0238">DNA-binding</keyword>
<sequence length="258" mass="28569">MKRDERRQQIIDLLVENGVVDLEELAKRFAVSKMTIHRDLDELEAGGLLRKVRGGATIEAGMQFESDFRLRERQGSEGKERMALEALELVEPGMTVMVNDGSMAAILGSMLPRKKPLTVITNNASILESLKFEKGIDLIALGGMYSSKFNGYFGVLAEQNLTSLRADLAFLSSPAVSGNQVFHMDADVIRVKKAMINAAVKTCLLVNHTRFDRVALHVLANLDDFDWVITDQVPEPNVQQQLVDAGIQLTIARSLENT</sequence>
<dbReference type="InterPro" id="IPR001034">
    <property type="entry name" value="DeoR_HTH"/>
</dbReference>
<dbReference type="EMBL" id="CP000749">
    <property type="protein sequence ID" value="ABR72024.1"/>
    <property type="molecule type" value="Genomic_DNA"/>
</dbReference>
<proteinExistence type="predicted"/>
<dbReference type="GO" id="GO:0003677">
    <property type="term" value="F:DNA binding"/>
    <property type="evidence" value="ECO:0007669"/>
    <property type="project" value="UniProtKB-KW"/>
</dbReference>
<dbReference type="PRINTS" id="PR00037">
    <property type="entry name" value="HTHLACR"/>
</dbReference>
<dbReference type="Gene3D" id="1.10.10.10">
    <property type="entry name" value="Winged helix-like DNA-binding domain superfamily/Winged helix DNA-binding domain"/>
    <property type="match status" value="1"/>
</dbReference>
<organism evidence="5">
    <name type="scientific">Marinomonas sp. (strain MWYL1)</name>
    <dbReference type="NCBI Taxonomy" id="400668"/>
    <lineage>
        <taxon>Bacteria</taxon>
        <taxon>Pseudomonadati</taxon>
        <taxon>Pseudomonadota</taxon>
        <taxon>Gammaproteobacteria</taxon>
        <taxon>Oceanospirillales</taxon>
        <taxon>Oceanospirillaceae</taxon>
        <taxon>Marinomonas</taxon>
    </lineage>
</organism>
<reference evidence="5" key="1">
    <citation type="submission" date="2007-06" db="EMBL/GenBank/DDBJ databases">
        <title>Complete sequence of Marinomonas sp. MWYL1.</title>
        <authorList>
            <consortium name="US DOE Joint Genome Institute"/>
            <person name="Copeland A."/>
            <person name="Lucas S."/>
            <person name="Lapidus A."/>
            <person name="Barry K."/>
            <person name="Glavina del Rio T."/>
            <person name="Dalin E."/>
            <person name="Tice H."/>
            <person name="Pitluck S."/>
            <person name="Kiss H."/>
            <person name="Brettin T."/>
            <person name="Bruce D."/>
            <person name="Detter J.C."/>
            <person name="Han C."/>
            <person name="Schmutz J."/>
            <person name="Larimer F."/>
            <person name="Land M."/>
            <person name="Hauser L."/>
            <person name="Kyrpides N."/>
            <person name="Kim E."/>
            <person name="Johnston A.W.B."/>
            <person name="Todd J.D."/>
            <person name="Rogers R."/>
            <person name="Wexler M."/>
            <person name="Bond P.L."/>
            <person name="Li Y."/>
            <person name="Richardson P."/>
        </authorList>
    </citation>
    <scope>NUCLEOTIDE SEQUENCE [LARGE SCALE GENOMIC DNA]</scope>
    <source>
        <strain evidence="5">MWYL1</strain>
    </source>
</reference>
<dbReference type="HOGENOM" id="CLU_060699_3_0_6"/>
<dbReference type="Pfam" id="PF00455">
    <property type="entry name" value="DeoRC"/>
    <property type="match status" value="1"/>
</dbReference>
<dbReference type="PROSITE" id="PS00894">
    <property type="entry name" value="HTH_DEOR_1"/>
    <property type="match status" value="1"/>
</dbReference>
<dbReference type="PROSITE" id="PS51000">
    <property type="entry name" value="HTH_DEOR_2"/>
    <property type="match status" value="1"/>
</dbReference>
<dbReference type="SMART" id="SM01134">
    <property type="entry name" value="DeoRC"/>
    <property type="match status" value="1"/>
</dbReference>
<evidence type="ECO:0000256" key="3">
    <source>
        <dbReference type="ARBA" id="ARBA00023163"/>
    </source>
</evidence>
<dbReference type="InterPro" id="IPR036390">
    <property type="entry name" value="WH_DNA-bd_sf"/>
</dbReference>
<dbReference type="InterPro" id="IPR037171">
    <property type="entry name" value="NagB/RpiA_transferase-like"/>
</dbReference>
<gene>
    <name evidence="5" type="ordered locus">Mmwyl1_3114</name>
</gene>
<evidence type="ECO:0000256" key="1">
    <source>
        <dbReference type="ARBA" id="ARBA00023015"/>
    </source>
</evidence>
<dbReference type="PANTHER" id="PTHR30363:SF44">
    <property type="entry name" value="AGA OPERON TRANSCRIPTIONAL REPRESSOR-RELATED"/>
    <property type="match status" value="1"/>
</dbReference>
<dbReference type="InterPro" id="IPR018356">
    <property type="entry name" value="Tscrpt_reg_HTH_DeoR_CS"/>
</dbReference>
<keyword evidence="3" id="KW-0804">Transcription</keyword>
<dbReference type="InterPro" id="IPR050313">
    <property type="entry name" value="Carb_Metab_HTH_regulators"/>
</dbReference>
<dbReference type="KEGG" id="mmw:Mmwyl1_3114"/>
<dbReference type="PANTHER" id="PTHR30363">
    <property type="entry name" value="HTH-TYPE TRANSCRIPTIONAL REGULATOR SRLR-RELATED"/>
    <property type="match status" value="1"/>
</dbReference>
<dbReference type="Pfam" id="PF08220">
    <property type="entry name" value="HTH_DeoR"/>
    <property type="match status" value="1"/>
</dbReference>
<dbReference type="STRING" id="400668.Mmwyl1_3114"/>
<evidence type="ECO:0000313" key="5">
    <source>
        <dbReference type="EMBL" id="ABR72024.1"/>
    </source>
</evidence>
<feature type="domain" description="HTH deoR-type" evidence="4">
    <location>
        <begin position="3"/>
        <end position="58"/>
    </location>
</feature>
<dbReference type="OrthoDB" id="9814815at2"/>
<dbReference type="SUPFAM" id="SSF46785">
    <property type="entry name" value="Winged helix' DNA-binding domain"/>
    <property type="match status" value="1"/>
</dbReference>
<dbReference type="InterPro" id="IPR014036">
    <property type="entry name" value="DeoR-like_C"/>
</dbReference>
<keyword evidence="1" id="KW-0805">Transcription regulation</keyword>
<dbReference type="AlphaFoldDB" id="A6VZZ5"/>
<evidence type="ECO:0000259" key="4">
    <source>
        <dbReference type="PROSITE" id="PS51000"/>
    </source>
</evidence>
<name>A6VZZ5_MARMS</name>
<accession>A6VZZ5</accession>
<dbReference type="InterPro" id="IPR036388">
    <property type="entry name" value="WH-like_DNA-bd_sf"/>
</dbReference>
<dbReference type="SMART" id="SM00420">
    <property type="entry name" value="HTH_DEOR"/>
    <property type="match status" value="1"/>
</dbReference>
<dbReference type="SUPFAM" id="SSF100950">
    <property type="entry name" value="NagB/RpiA/CoA transferase-like"/>
    <property type="match status" value="1"/>
</dbReference>
<dbReference type="GO" id="GO:0003700">
    <property type="term" value="F:DNA-binding transcription factor activity"/>
    <property type="evidence" value="ECO:0007669"/>
    <property type="project" value="InterPro"/>
</dbReference>